<name>A0ABQ3GW12_9NEIS</name>
<gene>
    <name evidence="2" type="ORF">GCM10007350_06750</name>
</gene>
<accession>A0ABQ3GW12</accession>
<dbReference type="Proteomes" id="UP000604737">
    <property type="component" value="Unassembled WGS sequence"/>
</dbReference>
<organism evidence="2 3">
    <name type="scientific">Jeongeupia chitinilytica</name>
    <dbReference type="NCBI Taxonomy" id="1041641"/>
    <lineage>
        <taxon>Bacteria</taxon>
        <taxon>Pseudomonadati</taxon>
        <taxon>Pseudomonadota</taxon>
        <taxon>Betaproteobacteria</taxon>
        <taxon>Neisseriales</taxon>
        <taxon>Chitinibacteraceae</taxon>
        <taxon>Jeongeupia</taxon>
    </lineage>
</organism>
<sequence length="67" mass="7488">MPSAFILMPGSTFARLEPELFDRLSEVAFASGLPLLAAKPKRVQAKSDGLPLDQYKQRQVPRQFEPT</sequence>
<proteinExistence type="predicted"/>
<evidence type="ECO:0000313" key="2">
    <source>
        <dbReference type="EMBL" id="GHD57841.1"/>
    </source>
</evidence>
<feature type="region of interest" description="Disordered" evidence="1">
    <location>
        <begin position="42"/>
        <end position="67"/>
    </location>
</feature>
<dbReference type="RefSeq" id="WP_189458754.1">
    <property type="nucleotide sequence ID" value="NZ_BMYO01000002.1"/>
</dbReference>
<reference evidence="3" key="1">
    <citation type="journal article" date="2019" name="Int. J. Syst. Evol. Microbiol.">
        <title>The Global Catalogue of Microorganisms (GCM) 10K type strain sequencing project: providing services to taxonomists for standard genome sequencing and annotation.</title>
        <authorList>
            <consortium name="The Broad Institute Genomics Platform"/>
            <consortium name="The Broad Institute Genome Sequencing Center for Infectious Disease"/>
            <person name="Wu L."/>
            <person name="Ma J."/>
        </authorList>
    </citation>
    <scope>NUCLEOTIDE SEQUENCE [LARGE SCALE GENOMIC DNA]</scope>
    <source>
        <strain evidence="3">KCTC 23701</strain>
    </source>
</reference>
<dbReference type="EMBL" id="BMYO01000002">
    <property type="protein sequence ID" value="GHD57841.1"/>
    <property type="molecule type" value="Genomic_DNA"/>
</dbReference>
<evidence type="ECO:0000313" key="3">
    <source>
        <dbReference type="Proteomes" id="UP000604737"/>
    </source>
</evidence>
<protein>
    <submittedName>
        <fullName evidence="2">Uncharacterized protein</fullName>
    </submittedName>
</protein>
<keyword evidence="3" id="KW-1185">Reference proteome</keyword>
<comment type="caution">
    <text evidence="2">The sequence shown here is derived from an EMBL/GenBank/DDBJ whole genome shotgun (WGS) entry which is preliminary data.</text>
</comment>
<evidence type="ECO:0000256" key="1">
    <source>
        <dbReference type="SAM" id="MobiDB-lite"/>
    </source>
</evidence>